<comment type="caution">
    <text evidence="2">The sequence shown here is derived from an EMBL/GenBank/DDBJ whole genome shotgun (WGS) entry which is preliminary data.</text>
</comment>
<organism evidence="2 3">
    <name type="scientific">Thalassiosira oceanica</name>
    <name type="common">Marine diatom</name>
    <dbReference type="NCBI Taxonomy" id="159749"/>
    <lineage>
        <taxon>Eukaryota</taxon>
        <taxon>Sar</taxon>
        <taxon>Stramenopiles</taxon>
        <taxon>Ochrophyta</taxon>
        <taxon>Bacillariophyta</taxon>
        <taxon>Coscinodiscophyceae</taxon>
        <taxon>Thalassiosirophycidae</taxon>
        <taxon>Thalassiosirales</taxon>
        <taxon>Thalassiosiraceae</taxon>
        <taxon>Thalassiosira</taxon>
    </lineage>
</organism>
<dbReference type="AlphaFoldDB" id="K0SMK8"/>
<name>K0SMK8_THAOC</name>
<keyword evidence="3" id="KW-1185">Reference proteome</keyword>
<evidence type="ECO:0000313" key="2">
    <source>
        <dbReference type="EMBL" id="EJK62161.1"/>
    </source>
</evidence>
<proteinExistence type="predicted"/>
<evidence type="ECO:0000313" key="3">
    <source>
        <dbReference type="Proteomes" id="UP000266841"/>
    </source>
</evidence>
<dbReference type="EMBL" id="AGNL01019080">
    <property type="protein sequence ID" value="EJK62161.1"/>
    <property type="molecule type" value="Genomic_DNA"/>
</dbReference>
<reference evidence="2 3" key="1">
    <citation type="journal article" date="2012" name="Genome Biol.">
        <title>Genome and low-iron response of an oceanic diatom adapted to chronic iron limitation.</title>
        <authorList>
            <person name="Lommer M."/>
            <person name="Specht M."/>
            <person name="Roy A.S."/>
            <person name="Kraemer L."/>
            <person name="Andreson R."/>
            <person name="Gutowska M.A."/>
            <person name="Wolf J."/>
            <person name="Bergner S.V."/>
            <person name="Schilhabel M.B."/>
            <person name="Klostermeier U.C."/>
            <person name="Beiko R.G."/>
            <person name="Rosenstiel P."/>
            <person name="Hippler M."/>
            <person name="Laroche J."/>
        </authorList>
    </citation>
    <scope>NUCLEOTIDE SEQUENCE [LARGE SCALE GENOMIC DNA]</scope>
    <source>
        <strain evidence="2 3">CCMP1005</strain>
    </source>
</reference>
<accession>K0SMK8</accession>
<dbReference type="Proteomes" id="UP000266841">
    <property type="component" value="Unassembled WGS sequence"/>
</dbReference>
<feature type="compositionally biased region" description="Polar residues" evidence="1">
    <location>
        <begin position="60"/>
        <end position="71"/>
    </location>
</feature>
<sequence length="71" mass="8046">MVLPPYAKVVLAKTGSLGPRRDMTTQRPPAHPCHFQKLERRFAARPLLKQSRREEHPTSIPRSPSSTAQCQ</sequence>
<gene>
    <name evidence="2" type="ORF">THAOC_17240</name>
</gene>
<feature type="region of interest" description="Disordered" evidence="1">
    <location>
        <begin position="43"/>
        <end position="71"/>
    </location>
</feature>
<evidence type="ECO:0000256" key="1">
    <source>
        <dbReference type="SAM" id="MobiDB-lite"/>
    </source>
</evidence>
<protein>
    <submittedName>
        <fullName evidence="2">Uncharacterized protein</fullName>
    </submittedName>
</protein>